<sequence length="428" mass="48111">MTLLPARLFDVLCAHRGSVPYRGDPRAPLLVLTHPRLMTFRKADLDHGVAQRCWLQLLPALTQLVVLDLKLICTDEILQVVGATCHLLEEINIVSRVDICKSPFNASALIRNVSDAGLAHVARLRRLRVVALDPPRNERARRVGRCVSPRGLLALAAALPALEDLRVESCDLGSTLAAAERPLPPLALRRINCHSASADGVRKLIKICPHLRELSVTHLSEHNKDPILEEIAASDLRLQRLDLSFFSFSAVMQRLLAARGALLTHFSLWELDSALTLPALEALGAACPRLAHLTLITQSRCLAVPRYYRRERPMFTELRTLTIGNENFNIRDILTFFLSCTRQLHKLVLKYQTKVNIDDTIVYILERGYLSSISYMWLDCTLEVSPAVVRRLVDRCPDLRELTVDVPDLADVQRHIHDNNLDLKLGSY</sequence>
<protein>
    <submittedName>
        <fullName evidence="1">(diamondback moth) hypothetical protein</fullName>
    </submittedName>
</protein>
<name>A0A8S4DRW8_PLUXY</name>
<evidence type="ECO:0000313" key="1">
    <source>
        <dbReference type="EMBL" id="CAG9103772.1"/>
    </source>
</evidence>
<dbReference type="GO" id="GO:0031146">
    <property type="term" value="P:SCF-dependent proteasomal ubiquitin-dependent protein catabolic process"/>
    <property type="evidence" value="ECO:0007669"/>
    <property type="project" value="TreeGrafter"/>
</dbReference>
<dbReference type="AlphaFoldDB" id="A0A8S4DRW8"/>
<dbReference type="PANTHER" id="PTHR13318">
    <property type="entry name" value="PARTNER OF PAIRED, ISOFORM B-RELATED"/>
    <property type="match status" value="1"/>
</dbReference>
<dbReference type="EMBL" id="CAJHNJ030000008">
    <property type="protein sequence ID" value="CAG9103772.1"/>
    <property type="molecule type" value="Genomic_DNA"/>
</dbReference>
<evidence type="ECO:0000313" key="2">
    <source>
        <dbReference type="Proteomes" id="UP000653454"/>
    </source>
</evidence>
<keyword evidence="2" id="KW-1185">Reference proteome</keyword>
<gene>
    <name evidence="1" type="ORF">PLXY2_LOCUS3053</name>
</gene>
<proteinExistence type="predicted"/>
<dbReference type="SUPFAM" id="SSF52047">
    <property type="entry name" value="RNI-like"/>
    <property type="match status" value="1"/>
</dbReference>
<dbReference type="InterPro" id="IPR032675">
    <property type="entry name" value="LRR_dom_sf"/>
</dbReference>
<dbReference type="PANTHER" id="PTHR13318:SF95">
    <property type="entry name" value="F-BOX PROTEIN YLR352W"/>
    <property type="match status" value="1"/>
</dbReference>
<organism evidence="1 2">
    <name type="scientific">Plutella xylostella</name>
    <name type="common">Diamondback moth</name>
    <name type="synonym">Plutella maculipennis</name>
    <dbReference type="NCBI Taxonomy" id="51655"/>
    <lineage>
        <taxon>Eukaryota</taxon>
        <taxon>Metazoa</taxon>
        <taxon>Ecdysozoa</taxon>
        <taxon>Arthropoda</taxon>
        <taxon>Hexapoda</taxon>
        <taxon>Insecta</taxon>
        <taxon>Pterygota</taxon>
        <taxon>Neoptera</taxon>
        <taxon>Endopterygota</taxon>
        <taxon>Lepidoptera</taxon>
        <taxon>Glossata</taxon>
        <taxon>Ditrysia</taxon>
        <taxon>Yponomeutoidea</taxon>
        <taxon>Plutellidae</taxon>
        <taxon>Plutella</taxon>
    </lineage>
</organism>
<dbReference type="Gene3D" id="3.80.10.10">
    <property type="entry name" value="Ribonuclease Inhibitor"/>
    <property type="match status" value="2"/>
</dbReference>
<accession>A0A8S4DRW8</accession>
<comment type="caution">
    <text evidence="1">The sequence shown here is derived from an EMBL/GenBank/DDBJ whole genome shotgun (WGS) entry which is preliminary data.</text>
</comment>
<dbReference type="GO" id="GO:0019005">
    <property type="term" value="C:SCF ubiquitin ligase complex"/>
    <property type="evidence" value="ECO:0007669"/>
    <property type="project" value="TreeGrafter"/>
</dbReference>
<reference evidence="1" key="1">
    <citation type="submission" date="2020-11" db="EMBL/GenBank/DDBJ databases">
        <authorList>
            <person name="Whiteford S."/>
        </authorList>
    </citation>
    <scope>NUCLEOTIDE SEQUENCE</scope>
</reference>
<dbReference type="Proteomes" id="UP000653454">
    <property type="component" value="Unassembled WGS sequence"/>
</dbReference>